<accession>A0A371RH77</accession>
<dbReference type="InParanoid" id="A0A371RH77"/>
<feature type="transmembrane region" description="Helical" evidence="6">
    <location>
        <begin position="91"/>
        <end position="110"/>
    </location>
</feature>
<dbReference type="OrthoDB" id="9789029at2"/>
<protein>
    <submittedName>
        <fullName evidence="7">Isoprenylcysteine carboxylmethyltransferase family protein</fullName>
    </submittedName>
</protein>
<dbReference type="GO" id="GO:0008168">
    <property type="term" value="F:methyltransferase activity"/>
    <property type="evidence" value="ECO:0007669"/>
    <property type="project" value="UniProtKB-KW"/>
</dbReference>
<comment type="caution">
    <text evidence="7">The sequence shown here is derived from an EMBL/GenBank/DDBJ whole genome shotgun (WGS) entry which is preliminary data.</text>
</comment>
<evidence type="ECO:0000256" key="6">
    <source>
        <dbReference type="SAM" id="Phobius"/>
    </source>
</evidence>
<keyword evidence="8" id="KW-1185">Reference proteome</keyword>
<evidence type="ECO:0000256" key="4">
    <source>
        <dbReference type="ARBA" id="ARBA00022989"/>
    </source>
</evidence>
<dbReference type="RefSeq" id="WP_116391415.1">
    <property type="nucleotide sequence ID" value="NZ_QUQO01000001.1"/>
</dbReference>
<dbReference type="PANTHER" id="PTHR31040:SF1">
    <property type="entry name" value="NURIM"/>
    <property type="match status" value="1"/>
</dbReference>
<evidence type="ECO:0000256" key="2">
    <source>
        <dbReference type="ARBA" id="ARBA00010631"/>
    </source>
</evidence>
<dbReference type="Gene3D" id="1.20.120.1630">
    <property type="match status" value="1"/>
</dbReference>
<dbReference type="AlphaFoldDB" id="A0A371RH77"/>
<evidence type="ECO:0000256" key="5">
    <source>
        <dbReference type="ARBA" id="ARBA00023136"/>
    </source>
</evidence>
<dbReference type="InterPro" id="IPR033580">
    <property type="entry name" value="Nurim-like"/>
</dbReference>
<name>A0A371RH77_9PROT</name>
<dbReference type="GO" id="GO:0016020">
    <property type="term" value="C:membrane"/>
    <property type="evidence" value="ECO:0007669"/>
    <property type="project" value="UniProtKB-SubCell"/>
</dbReference>
<comment type="similarity">
    <text evidence="2">Belongs to the nurim family.</text>
</comment>
<sequence length="245" mass="27602">MSKTFVFGYSLLSYAIGVGTLIYLILFIADLYVPVTINTASGLAPQWAAPAAIFLNLALILIWGSQHSFMASSIFKAVWTRIVPPAIERSTYLLFVALMTAVLVLFWRPVGGVLWDLSGTPWGQILTGSYFFGWGIVLFSSFLINHFQLFGLQQAYQMVRQVQPKGEIFRTPLLYRLVRHPMMTGVLIALWSVPVLTVSRLIFNLAMTVYVLVGIYFEERTLVKELGEAYRAYQRSTPRVVPGVY</sequence>
<evidence type="ECO:0000256" key="1">
    <source>
        <dbReference type="ARBA" id="ARBA00004141"/>
    </source>
</evidence>
<keyword evidence="3 6" id="KW-0812">Transmembrane</keyword>
<keyword evidence="7" id="KW-0489">Methyltransferase</keyword>
<dbReference type="GO" id="GO:0032259">
    <property type="term" value="P:methylation"/>
    <property type="evidence" value="ECO:0007669"/>
    <property type="project" value="UniProtKB-KW"/>
</dbReference>
<proteinExistence type="inferred from homology"/>
<feature type="transmembrane region" description="Helical" evidence="6">
    <location>
        <begin position="12"/>
        <end position="33"/>
    </location>
</feature>
<evidence type="ECO:0000256" key="3">
    <source>
        <dbReference type="ARBA" id="ARBA00022692"/>
    </source>
</evidence>
<evidence type="ECO:0000313" key="7">
    <source>
        <dbReference type="EMBL" id="RFB04782.1"/>
    </source>
</evidence>
<feature type="transmembrane region" description="Helical" evidence="6">
    <location>
        <begin position="53"/>
        <end position="79"/>
    </location>
</feature>
<keyword evidence="4 6" id="KW-1133">Transmembrane helix</keyword>
<feature type="transmembrane region" description="Helical" evidence="6">
    <location>
        <begin position="173"/>
        <end position="192"/>
    </location>
</feature>
<dbReference type="Proteomes" id="UP000264589">
    <property type="component" value="Unassembled WGS sequence"/>
</dbReference>
<dbReference type="PANTHER" id="PTHR31040">
    <property type="entry name" value="NURIM"/>
    <property type="match status" value="1"/>
</dbReference>
<comment type="subcellular location">
    <subcellularLocation>
        <location evidence="1">Membrane</location>
        <topology evidence="1">Multi-pass membrane protein</topology>
    </subcellularLocation>
</comment>
<reference evidence="7 8" key="1">
    <citation type="submission" date="2018-08" db="EMBL/GenBank/DDBJ databases">
        <title>Parvularcula sp. SM1705, isolated from surface water of the South Sea China.</title>
        <authorList>
            <person name="Sun L."/>
        </authorList>
    </citation>
    <scope>NUCLEOTIDE SEQUENCE [LARGE SCALE GENOMIC DNA]</scope>
    <source>
        <strain evidence="7 8">SM1705</strain>
    </source>
</reference>
<feature type="transmembrane region" description="Helical" evidence="6">
    <location>
        <begin position="198"/>
        <end position="217"/>
    </location>
</feature>
<feature type="transmembrane region" description="Helical" evidence="6">
    <location>
        <begin position="130"/>
        <end position="152"/>
    </location>
</feature>
<keyword evidence="7" id="KW-0808">Transferase</keyword>
<keyword evidence="5 6" id="KW-0472">Membrane</keyword>
<organism evidence="7 8">
    <name type="scientific">Parvularcula marina</name>
    <dbReference type="NCBI Taxonomy" id="2292771"/>
    <lineage>
        <taxon>Bacteria</taxon>
        <taxon>Pseudomonadati</taxon>
        <taxon>Pseudomonadota</taxon>
        <taxon>Alphaproteobacteria</taxon>
        <taxon>Parvularculales</taxon>
        <taxon>Parvularculaceae</taxon>
        <taxon>Parvularcula</taxon>
    </lineage>
</organism>
<evidence type="ECO:0000313" key="8">
    <source>
        <dbReference type="Proteomes" id="UP000264589"/>
    </source>
</evidence>
<gene>
    <name evidence="7" type="ORF">DX908_05495</name>
</gene>
<dbReference type="EMBL" id="QUQO01000001">
    <property type="protein sequence ID" value="RFB04782.1"/>
    <property type="molecule type" value="Genomic_DNA"/>
</dbReference>